<feature type="domain" description="N-acetyltransferase" evidence="1">
    <location>
        <begin position="19"/>
        <end position="180"/>
    </location>
</feature>
<protein>
    <submittedName>
        <fullName evidence="2">N-acyltransferase YncA</fullName>
        <ecNumber evidence="2">2.3.1.-</ecNumber>
    </submittedName>
</protein>
<dbReference type="RefSeq" id="WP_235820407.1">
    <property type="nucleotide sequence ID" value="NZ_CP020814.1"/>
</dbReference>
<keyword evidence="2" id="KW-0808">Transferase</keyword>
<keyword evidence="3" id="KW-1185">Reference proteome</keyword>
<gene>
    <name evidence="2" type="primary">yncA</name>
    <name evidence="2" type="ORF">BkAM31D_06025</name>
</gene>
<organism evidence="2 3">
    <name type="scientific">Halalkalibacter krulwichiae</name>
    <dbReference type="NCBI Taxonomy" id="199441"/>
    <lineage>
        <taxon>Bacteria</taxon>
        <taxon>Bacillati</taxon>
        <taxon>Bacillota</taxon>
        <taxon>Bacilli</taxon>
        <taxon>Bacillales</taxon>
        <taxon>Bacillaceae</taxon>
        <taxon>Halalkalibacter</taxon>
    </lineage>
</organism>
<dbReference type="CDD" id="cd04301">
    <property type="entry name" value="NAT_SF"/>
    <property type="match status" value="1"/>
</dbReference>
<dbReference type="EMBL" id="CP020814">
    <property type="protein sequence ID" value="ARK29446.1"/>
    <property type="molecule type" value="Genomic_DNA"/>
</dbReference>
<dbReference type="KEGG" id="bkw:BkAM31D_06025"/>
<dbReference type="SUPFAM" id="SSF55729">
    <property type="entry name" value="Acyl-CoA N-acyltransferases (Nat)"/>
    <property type="match status" value="1"/>
</dbReference>
<dbReference type="PANTHER" id="PTHR43328">
    <property type="entry name" value="ACETYLTRANSFERASE-RELATED"/>
    <property type="match status" value="1"/>
</dbReference>
<evidence type="ECO:0000313" key="3">
    <source>
        <dbReference type="Proteomes" id="UP000193006"/>
    </source>
</evidence>
<evidence type="ECO:0000259" key="1">
    <source>
        <dbReference type="PROSITE" id="PS51186"/>
    </source>
</evidence>
<dbReference type="InterPro" id="IPR000182">
    <property type="entry name" value="GNAT_dom"/>
</dbReference>
<evidence type="ECO:0000313" key="2">
    <source>
        <dbReference type="EMBL" id="ARK29446.1"/>
    </source>
</evidence>
<dbReference type="STRING" id="199441.BkAM31D_06025"/>
<dbReference type="Pfam" id="PF00583">
    <property type="entry name" value="Acetyltransf_1"/>
    <property type="match status" value="1"/>
</dbReference>
<dbReference type="GO" id="GO:0016747">
    <property type="term" value="F:acyltransferase activity, transferring groups other than amino-acyl groups"/>
    <property type="evidence" value="ECO:0007669"/>
    <property type="project" value="InterPro"/>
</dbReference>
<sequence>MEKLNELSKVFTAKDSSTVILRPVQKQDASQIIEAVASIIKEGASIQKERPRTLEEEQTFIQEMLRDENMYIVVELNGVVKGIARVIRGELEMKRHTGLFRTWLHEDAQGKGIGRQIMDYTLQWCKRARLHKLCLTVFASNEVAKHLYEKAGFVVEGIQKEQVIINSHYDDEIFMAYFFRNRKDEKTQ</sequence>
<dbReference type="AlphaFoldDB" id="A0A1X9M7Q6"/>
<dbReference type="PANTHER" id="PTHR43328:SF1">
    <property type="entry name" value="N-ACETYLTRANSFERASE DOMAIN-CONTAINING PROTEIN"/>
    <property type="match status" value="1"/>
</dbReference>
<dbReference type="InterPro" id="IPR016181">
    <property type="entry name" value="Acyl_CoA_acyltransferase"/>
</dbReference>
<dbReference type="PROSITE" id="PS51186">
    <property type="entry name" value="GNAT"/>
    <property type="match status" value="1"/>
</dbReference>
<dbReference type="Proteomes" id="UP000193006">
    <property type="component" value="Chromosome"/>
</dbReference>
<dbReference type="Gene3D" id="3.40.630.30">
    <property type="match status" value="1"/>
</dbReference>
<dbReference type="EC" id="2.3.1.-" evidence="2"/>
<accession>A0A1X9M7Q6</accession>
<name>A0A1X9M7Q6_9BACI</name>
<proteinExistence type="predicted"/>
<reference evidence="2 3" key="1">
    <citation type="submission" date="2017-04" db="EMBL/GenBank/DDBJ databases">
        <title>Bacillus krulwichiae AM31D Genome sequencing and assembly.</title>
        <authorList>
            <person name="Krulwich T.A."/>
            <person name="Anastor L."/>
            <person name="Ehrlich R."/>
            <person name="Ehrlich G.D."/>
            <person name="Janto B."/>
        </authorList>
    </citation>
    <scope>NUCLEOTIDE SEQUENCE [LARGE SCALE GENOMIC DNA]</scope>
    <source>
        <strain evidence="2 3">AM31D</strain>
    </source>
</reference>
<keyword evidence="2" id="KW-0012">Acyltransferase</keyword>